<dbReference type="Proteomes" id="UP001451303">
    <property type="component" value="Unassembled WGS sequence"/>
</dbReference>
<keyword evidence="2" id="KW-1185">Reference proteome</keyword>
<protein>
    <submittedName>
        <fullName evidence="1">Uncharacterized protein</fullName>
    </submittedName>
</protein>
<organism evidence="1 2">
    <name type="scientific">Neurospora intermedia</name>
    <dbReference type="NCBI Taxonomy" id="5142"/>
    <lineage>
        <taxon>Eukaryota</taxon>
        <taxon>Fungi</taxon>
        <taxon>Dikarya</taxon>
        <taxon>Ascomycota</taxon>
        <taxon>Pezizomycotina</taxon>
        <taxon>Sordariomycetes</taxon>
        <taxon>Sordariomycetidae</taxon>
        <taxon>Sordariales</taxon>
        <taxon>Sordariaceae</taxon>
        <taxon>Neurospora</taxon>
    </lineage>
</organism>
<reference evidence="1 2" key="1">
    <citation type="submission" date="2023-09" db="EMBL/GenBank/DDBJ databases">
        <title>Multi-omics analysis of a traditional fermented food reveals byproduct-associated fungal strains for waste-to-food upcycling.</title>
        <authorList>
            <consortium name="Lawrence Berkeley National Laboratory"/>
            <person name="Rekdal V.M."/>
            <person name="Villalobos-Escobedo J.M."/>
            <person name="Rodriguez-Valeron N."/>
            <person name="Garcia M.O."/>
            <person name="Vasquez D.P."/>
            <person name="Damayanti I."/>
            <person name="Sorensen P.M."/>
            <person name="Baidoo E.E."/>
            <person name="De Carvalho A.C."/>
            <person name="Riley R."/>
            <person name="Lipzen A."/>
            <person name="He G."/>
            <person name="Yan M."/>
            <person name="Haridas S."/>
            <person name="Daum C."/>
            <person name="Yoshinaga Y."/>
            <person name="Ng V."/>
            <person name="Grigoriev I.V."/>
            <person name="Munk R."/>
            <person name="Nuraida L."/>
            <person name="Wijaya C.H."/>
            <person name="Morales P.-C."/>
            <person name="Keasling J.D."/>
        </authorList>
    </citation>
    <scope>NUCLEOTIDE SEQUENCE [LARGE SCALE GENOMIC DNA]</scope>
    <source>
        <strain evidence="1 2">FGSC 2613</strain>
    </source>
</reference>
<comment type="caution">
    <text evidence="1">The sequence shown here is derived from an EMBL/GenBank/DDBJ whole genome shotgun (WGS) entry which is preliminary data.</text>
</comment>
<evidence type="ECO:0000313" key="1">
    <source>
        <dbReference type="EMBL" id="KAL0470450.1"/>
    </source>
</evidence>
<proteinExistence type="predicted"/>
<accession>A0ABR3DCQ6</accession>
<gene>
    <name evidence="1" type="ORF">QR685DRAFT_442956</name>
</gene>
<sequence>MDGWPRETKNNETQNVSKRLALTLATNETHQYRGNTFMNKEGYEYSLSAALGASGRIGRHR</sequence>
<name>A0ABR3DCQ6_NEUIN</name>
<evidence type="ECO:0000313" key="2">
    <source>
        <dbReference type="Proteomes" id="UP001451303"/>
    </source>
</evidence>
<dbReference type="EMBL" id="JAVLET010000004">
    <property type="protein sequence ID" value="KAL0470450.1"/>
    <property type="molecule type" value="Genomic_DNA"/>
</dbReference>